<evidence type="ECO:0000256" key="5">
    <source>
        <dbReference type="ARBA" id="ARBA00022490"/>
    </source>
</evidence>
<feature type="region of interest" description="Disordered" evidence="15">
    <location>
        <begin position="330"/>
        <end position="433"/>
    </location>
</feature>
<feature type="coiled-coil region" evidence="14">
    <location>
        <begin position="463"/>
        <end position="511"/>
    </location>
</feature>
<comment type="subcellular location">
    <subcellularLocation>
        <location evidence="1 13">Cytoplasm</location>
        <location evidence="1 13">Cytoskeleton</location>
        <location evidence="1 13">Spindle</location>
    </subcellularLocation>
    <subcellularLocation>
        <location evidence="13">Cytoplasm</location>
        <location evidence="13">Cytoskeleton</location>
    </subcellularLocation>
    <subcellularLocation>
        <location evidence="13">Cell junction</location>
        <location evidence="13">Gap junction</location>
    </subcellularLocation>
</comment>
<comment type="similarity">
    <text evidence="2 13">Belongs to the cytospin-A family.</text>
</comment>
<organism evidence="17 19">
    <name type="scientific">Petromyzon marinus</name>
    <name type="common">Sea lamprey</name>
    <dbReference type="NCBI Taxonomy" id="7757"/>
    <lineage>
        <taxon>Eukaryota</taxon>
        <taxon>Metazoa</taxon>
        <taxon>Chordata</taxon>
        <taxon>Craniata</taxon>
        <taxon>Vertebrata</taxon>
        <taxon>Cyclostomata</taxon>
        <taxon>Hyperoartia</taxon>
        <taxon>Petromyzontiformes</taxon>
        <taxon>Petromyzontidae</taxon>
        <taxon>Petromyzon</taxon>
    </lineage>
</organism>
<sequence length="1224" mass="131910">MKKTSRPPSAAAPPSGPTKGPPHGSAGGNVERAPVPSHGHGGIKAAKASAGSSGMSGLTKSQSRDDLLGGSGSSAAAQGCAAPARKHSVPSASITDQKAKATTGMSTAAKRAAASKDSASASRDKAKDRLRQGTSKKSSSGPASSSSSSGPSTSEHVASRRPSRSRLTDTGDATRPGGGGRTRTAATDGHVQGGSGEQAALEARVKALLALAESKDSEIGQLKGQLRAMKAQLGMEEELEAEPEPEVEVEAEVEAEVEPEPTQAPAAQGISCDVEAALGQLMEQNRAIRGELSQLKSENRMLKDRLNALGFSLEQQQHLQQHHSERLQSLGMCGGIDPLPASASSREGSSRGSLEDLLSQDGSSCCTLGESQPLSNSVDNLDSESSELPPYGGATSSDDALDASSESEGGPTPAPDVEREPEPESELRPECGQPRAVQAVGKAGVGGATGTSEVSVACLTEKIHQMEENQHSTSEELQATLQELQDLQQVAQELSNENERLSEERALLLETLCQQGERLDELSRQADCYRAMLAQDGGAMPPLQAGDMGACGGAAGDALGLKSDGRVQELERGYLQLAESAQIEQEQLLGVQQRLTAALHAAENEHAEAESIIQNLKERNRHLERLLEAEQKSKALLAASLEDYQAAVTSGKQESARLKGHLDEERRRLAELYSLHNAGEDLDLCVLLDSARADKERLESMCANVQEELEHSQAEGHKLQTEIEKLSEELNEEKRQCSEMARTLDKLRGELEEKETEIADMKETIFELEDEVEQHRALKLHDNLIISELEGTVRKLQDQTHDYEREIKILRRKLRDESEEWRQFQTDLQMAVVIANEIKAEAQEEIDELKRQLQEEQERNHKLSMECEELKNRRHEGHHKRTTQWASMKKQEEEHQQQAQQQQSRMFKFSPAVERDLAALRQSVVSSRKSSLAAEPSPTVKTLIKSFNSASQVSRGAASAVPTSPRTPLSPSPVKMPPAAAVSPMQRHSIAGPGSPAAKPISALTDKRPSFGDLSTTGDLIMRAAASRGTTGLGRASALDSAGVLRRGPDESGRDLMVTDGTSPSPSATLPPGTSVSPKLSLPGGSATMSVSPTPRSRISEERKDPLGALAREYGGSKRNALLKWCQKKTEGYQVSNIDITNFSSSWNDGLAFCALLHTYLPAHIPYAELCSQDKKRNLTLAFQAAESVGIKPTLDINDMVHTERPDWQSVMHYVTAIYKYFET</sequence>
<feature type="compositionally biased region" description="Polar residues" evidence="15">
    <location>
        <begin position="360"/>
        <end position="380"/>
    </location>
</feature>
<dbReference type="GO" id="GO:0005921">
    <property type="term" value="C:gap junction"/>
    <property type="evidence" value="ECO:0007669"/>
    <property type="project" value="UniProtKB-SubCell"/>
</dbReference>
<evidence type="ECO:0000313" key="18">
    <source>
        <dbReference type="RefSeq" id="XP_032823668.1"/>
    </source>
</evidence>
<dbReference type="KEGG" id="pmrn:116950194"/>
<keyword evidence="9 14" id="KW-0175">Coiled coil</keyword>
<feature type="compositionally biased region" description="Low complexity" evidence="15">
    <location>
        <begin position="73"/>
        <end position="83"/>
    </location>
</feature>
<dbReference type="Gene3D" id="1.20.5.50">
    <property type="match status" value="1"/>
</dbReference>
<dbReference type="AlphaFoldDB" id="A0AAJ7X6U1"/>
<keyword evidence="11 13" id="KW-0131">Cell cycle</keyword>
<proteinExistence type="inferred from homology"/>
<evidence type="ECO:0000256" key="10">
    <source>
        <dbReference type="ARBA" id="ARBA00023212"/>
    </source>
</evidence>
<feature type="compositionally biased region" description="Basic residues" evidence="15">
    <location>
        <begin position="872"/>
        <end position="882"/>
    </location>
</feature>
<evidence type="ECO:0000259" key="16">
    <source>
        <dbReference type="PROSITE" id="PS50021"/>
    </source>
</evidence>
<gene>
    <name evidence="18 19" type="primary">SPECC1L</name>
</gene>
<dbReference type="SUPFAM" id="SSF47576">
    <property type="entry name" value="Calponin-homology domain, CH-domain"/>
    <property type="match status" value="1"/>
</dbReference>
<dbReference type="FunFam" id="1.10.418.10:FF:000020">
    <property type="entry name" value="Cytospin-A isoform 1"/>
    <property type="match status" value="1"/>
</dbReference>
<comment type="subunit">
    <text evidence="3 13">May interact with both microtubules and actin cytoskeleton.</text>
</comment>
<keyword evidence="8 13" id="KW-0965">Cell junction</keyword>
<dbReference type="GeneID" id="116950194"/>
<dbReference type="CTD" id="23384"/>
<feature type="compositionally biased region" description="Low complexity" evidence="15">
    <location>
        <begin position="339"/>
        <end position="352"/>
    </location>
</feature>
<evidence type="ECO:0000256" key="9">
    <source>
        <dbReference type="ARBA" id="ARBA00023054"/>
    </source>
</evidence>
<dbReference type="GO" id="GO:0005819">
    <property type="term" value="C:spindle"/>
    <property type="evidence" value="ECO:0007669"/>
    <property type="project" value="UniProtKB-SubCell"/>
</dbReference>
<dbReference type="RefSeq" id="XP_032823668.1">
    <property type="nucleotide sequence ID" value="XM_032967777.1"/>
</dbReference>
<evidence type="ECO:0000313" key="19">
    <source>
        <dbReference type="RefSeq" id="XP_032823669.1"/>
    </source>
</evidence>
<evidence type="ECO:0000256" key="1">
    <source>
        <dbReference type="ARBA" id="ARBA00004186"/>
    </source>
</evidence>
<dbReference type="GO" id="GO:0051301">
    <property type="term" value="P:cell division"/>
    <property type="evidence" value="ECO:0007669"/>
    <property type="project" value="UniProtKB-UniRule"/>
</dbReference>
<feature type="compositionally biased region" description="Basic and acidic residues" evidence="15">
    <location>
        <begin position="416"/>
        <end position="429"/>
    </location>
</feature>
<reference evidence="18 19" key="1">
    <citation type="submission" date="2025-04" db="UniProtKB">
        <authorList>
            <consortium name="RefSeq"/>
        </authorList>
    </citation>
    <scope>IDENTIFICATION</scope>
    <source>
        <tissue evidence="18 19">Sperm</tissue>
    </source>
</reference>
<keyword evidence="6 13" id="KW-0132">Cell division</keyword>
<feature type="compositionally biased region" description="Pro residues" evidence="15">
    <location>
        <begin position="10"/>
        <end position="20"/>
    </location>
</feature>
<evidence type="ECO:0000256" key="4">
    <source>
        <dbReference type="ARBA" id="ARBA00015657"/>
    </source>
</evidence>
<feature type="region of interest" description="Disordered" evidence="15">
    <location>
        <begin position="1028"/>
        <end position="1103"/>
    </location>
</feature>
<keyword evidence="5 13" id="KW-0963">Cytoplasm</keyword>
<feature type="region of interest" description="Disordered" evidence="15">
    <location>
        <begin position="871"/>
        <end position="905"/>
    </location>
</feature>
<feature type="compositionally biased region" description="Acidic residues" evidence="15">
    <location>
        <begin position="236"/>
        <end position="259"/>
    </location>
</feature>
<dbReference type="InterPro" id="IPR050540">
    <property type="entry name" value="F-actin_Monoox_Mical"/>
</dbReference>
<evidence type="ECO:0000256" key="13">
    <source>
        <dbReference type="RuleBase" id="RU367063"/>
    </source>
</evidence>
<comment type="function">
    <text evidence="12 13">Involved in cytokinesis and spindle organization. May play a role in actin cytoskeleton organization and microtubule stabilization and hence required for proper cell adhesion and migration.</text>
</comment>
<evidence type="ECO:0000256" key="2">
    <source>
        <dbReference type="ARBA" id="ARBA00009452"/>
    </source>
</evidence>
<dbReference type="SMART" id="SM00033">
    <property type="entry name" value="CH"/>
    <property type="match status" value="1"/>
</dbReference>
<evidence type="ECO:0000256" key="7">
    <source>
        <dbReference type="ARBA" id="ARBA00022868"/>
    </source>
</evidence>
<evidence type="ECO:0000256" key="11">
    <source>
        <dbReference type="ARBA" id="ARBA00023306"/>
    </source>
</evidence>
<dbReference type="Gene3D" id="1.10.418.10">
    <property type="entry name" value="Calponin-like domain"/>
    <property type="match status" value="1"/>
</dbReference>
<protein>
    <recommendedName>
        <fullName evidence="4 13">Cytospin-A</fullName>
    </recommendedName>
</protein>
<feature type="compositionally biased region" description="Low complexity" evidence="15">
    <location>
        <begin position="135"/>
        <end position="154"/>
    </location>
</feature>
<evidence type="ECO:0000256" key="14">
    <source>
        <dbReference type="SAM" id="Coils"/>
    </source>
</evidence>
<dbReference type="CDD" id="cd21199">
    <property type="entry name" value="CH_CYTS"/>
    <property type="match status" value="1"/>
</dbReference>
<feature type="domain" description="Calponin-homology (CH)" evidence="16">
    <location>
        <begin position="1116"/>
        <end position="1223"/>
    </location>
</feature>
<evidence type="ECO:0000256" key="8">
    <source>
        <dbReference type="ARBA" id="ARBA00022949"/>
    </source>
</evidence>
<feature type="region of interest" description="Disordered" evidence="15">
    <location>
        <begin position="236"/>
        <end position="268"/>
    </location>
</feature>
<keyword evidence="10 13" id="KW-0206">Cytoskeleton</keyword>
<feature type="coiled-coil region" evidence="14">
    <location>
        <begin position="592"/>
        <end position="633"/>
    </location>
</feature>
<feature type="compositionally biased region" description="Basic and acidic residues" evidence="15">
    <location>
        <begin position="122"/>
        <end position="131"/>
    </location>
</feature>
<dbReference type="InterPro" id="IPR036872">
    <property type="entry name" value="CH_dom_sf"/>
</dbReference>
<evidence type="ECO:0000256" key="6">
    <source>
        <dbReference type="ARBA" id="ARBA00022618"/>
    </source>
</evidence>
<evidence type="ECO:0000256" key="3">
    <source>
        <dbReference type="ARBA" id="ARBA00011235"/>
    </source>
</evidence>
<feature type="compositionally biased region" description="Polar residues" evidence="15">
    <location>
        <begin position="1087"/>
        <end position="1097"/>
    </location>
</feature>
<dbReference type="RefSeq" id="XP_032823669.1">
    <property type="nucleotide sequence ID" value="XM_032967778.1"/>
</dbReference>
<accession>A0AAJ7X6U1</accession>
<feature type="compositionally biased region" description="Low complexity" evidence="15">
    <location>
        <begin position="43"/>
        <end position="57"/>
    </location>
</feature>
<dbReference type="PANTHER" id="PTHR23167">
    <property type="entry name" value="CALPONIN HOMOLOGY DOMAIN-CONTAINING PROTEIN DDB_G0272472-RELATED"/>
    <property type="match status" value="1"/>
</dbReference>
<dbReference type="Pfam" id="PF00307">
    <property type="entry name" value="CH"/>
    <property type="match status" value="1"/>
</dbReference>
<evidence type="ECO:0000256" key="12">
    <source>
        <dbReference type="ARBA" id="ARBA00025131"/>
    </source>
</evidence>
<feature type="compositionally biased region" description="Polar residues" evidence="15">
    <location>
        <begin position="1060"/>
        <end position="1078"/>
    </location>
</feature>
<dbReference type="InterPro" id="IPR001715">
    <property type="entry name" value="CH_dom"/>
</dbReference>
<keyword evidence="7 13" id="KW-0303">Gap junction</keyword>
<evidence type="ECO:0000256" key="15">
    <source>
        <dbReference type="SAM" id="MobiDB-lite"/>
    </source>
</evidence>
<name>A0AAJ7X6U1_PETMA</name>
<keyword evidence="17" id="KW-1185">Reference proteome</keyword>
<evidence type="ECO:0000313" key="17">
    <source>
        <dbReference type="Proteomes" id="UP001318040"/>
    </source>
</evidence>
<dbReference type="Proteomes" id="UP001318040">
    <property type="component" value="Chromosome 38"/>
</dbReference>
<feature type="compositionally biased region" description="Low complexity" evidence="15">
    <location>
        <begin position="108"/>
        <end position="121"/>
    </location>
</feature>
<feature type="region of interest" description="Disordered" evidence="15">
    <location>
        <begin position="953"/>
        <end position="979"/>
    </location>
</feature>
<dbReference type="PANTHER" id="PTHR23167:SF18">
    <property type="entry name" value="CYTOSPIN-A"/>
    <property type="match status" value="1"/>
</dbReference>
<feature type="compositionally biased region" description="Low complexity" evidence="15">
    <location>
        <begin position="392"/>
        <end position="409"/>
    </location>
</feature>
<feature type="coiled-coil region" evidence="14">
    <location>
        <begin position="278"/>
        <end position="305"/>
    </location>
</feature>
<dbReference type="PROSITE" id="PS50021">
    <property type="entry name" value="CH"/>
    <property type="match status" value="1"/>
</dbReference>
<feature type="region of interest" description="Disordered" evidence="15">
    <location>
        <begin position="1"/>
        <end position="199"/>
    </location>
</feature>
<dbReference type="GO" id="GO:0005737">
    <property type="term" value="C:cytoplasm"/>
    <property type="evidence" value="ECO:0007669"/>
    <property type="project" value="UniProtKB-UniRule"/>
</dbReference>